<evidence type="ECO:0000313" key="3">
    <source>
        <dbReference type="WBParaSite" id="ALUE_0001974401-mRNA-1"/>
    </source>
</evidence>
<name>A0A0M3ILW6_ASCLU</name>
<keyword evidence="2" id="KW-1185">Reference proteome</keyword>
<dbReference type="Proteomes" id="UP000036681">
    <property type="component" value="Unplaced"/>
</dbReference>
<reference evidence="3" key="1">
    <citation type="submission" date="2017-02" db="UniProtKB">
        <authorList>
            <consortium name="WormBaseParasite"/>
        </authorList>
    </citation>
    <scope>IDENTIFICATION</scope>
</reference>
<sequence length="92" mass="10387">MEAGTSAYNEHYPSPTDDRGGSFPITSSQPSYCVTYRYSTIIPISLFINNVHESRQNDSTKLYMIAQRLRQLADEFDIELTDAFSDIVSTPT</sequence>
<protein>
    <submittedName>
        <fullName evidence="3">FERM domain-containing protein</fullName>
    </submittedName>
</protein>
<proteinExistence type="predicted"/>
<dbReference type="WBParaSite" id="ALUE_0001974401-mRNA-1">
    <property type="protein sequence ID" value="ALUE_0001974401-mRNA-1"/>
    <property type="gene ID" value="ALUE_0001974401"/>
</dbReference>
<accession>A0A0M3ILW6</accession>
<evidence type="ECO:0000313" key="2">
    <source>
        <dbReference type="Proteomes" id="UP000036681"/>
    </source>
</evidence>
<dbReference type="AlphaFoldDB" id="A0A0M3ILW6"/>
<organism evidence="2 3">
    <name type="scientific">Ascaris lumbricoides</name>
    <name type="common">Giant roundworm</name>
    <dbReference type="NCBI Taxonomy" id="6252"/>
    <lineage>
        <taxon>Eukaryota</taxon>
        <taxon>Metazoa</taxon>
        <taxon>Ecdysozoa</taxon>
        <taxon>Nematoda</taxon>
        <taxon>Chromadorea</taxon>
        <taxon>Rhabditida</taxon>
        <taxon>Spirurina</taxon>
        <taxon>Ascaridomorpha</taxon>
        <taxon>Ascaridoidea</taxon>
        <taxon>Ascarididae</taxon>
        <taxon>Ascaris</taxon>
    </lineage>
</organism>
<evidence type="ECO:0000256" key="1">
    <source>
        <dbReference type="SAM" id="MobiDB-lite"/>
    </source>
</evidence>
<feature type="region of interest" description="Disordered" evidence="1">
    <location>
        <begin position="1"/>
        <end position="24"/>
    </location>
</feature>